<evidence type="ECO:0000256" key="3">
    <source>
        <dbReference type="ARBA" id="ARBA00023004"/>
    </source>
</evidence>
<dbReference type="PANTHER" id="PTHR43306:SF1">
    <property type="entry name" value="7,8-DIHYDRO-6-HYDROXYMETHYLPTERIN DIMETHYLTRANSFERASE"/>
    <property type="match status" value="1"/>
</dbReference>
<comment type="caution">
    <text evidence="6">The sequence shown here is derived from an EMBL/GenBank/DDBJ whole genome shotgun (WGS) entry which is preliminary data.</text>
</comment>
<dbReference type="InterPro" id="IPR007197">
    <property type="entry name" value="rSAM"/>
</dbReference>
<dbReference type="Proteomes" id="UP000824262">
    <property type="component" value="Unassembled WGS sequence"/>
</dbReference>
<evidence type="ECO:0000256" key="4">
    <source>
        <dbReference type="ARBA" id="ARBA00023014"/>
    </source>
</evidence>
<feature type="domain" description="Radical SAM core" evidence="5">
    <location>
        <begin position="88"/>
        <end position="303"/>
    </location>
</feature>
<protein>
    <submittedName>
        <fullName evidence="6">Radical SAM protein</fullName>
    </submittedName>
</protein>
<keyword evidence="3" id="KW-0408">Iron</keyword>
<dbReference type="PROSITE" id="PS51918">
    <property type="entry name" value="RADICAL_SAM"/>
    <property type="match status" value="1"/>
</dbReference>
<evidence type="ECO:0000256" key="2">
    <source>
        <dbReference type="ARBA" id="ARBA00022723"/>
    </source>
</evidence>
<dbReference type="GO" id="GO:0003824">
    <property type="term" value="F:catalytic activity"/>
    <property type="evidence" value="ECO:0007669"/>
    <property type="project" value="InterPro"/>
</dbReference>
<dbReference type="EMBL" id="DVGA01000113">
    <property type="protein sequence ID" value="HIQ79536.1"/>
    <property type="molecule type" value="Genomic_DNA"/>
</dbReference>
<name>A0A9D1CTC3_9FIRM</name>
<dbReference type="InterPro" id="IPR058240">
    <property type="entry name" value="rSAM_sf"/>
</dbReference>
<gene>
    <name evidence="6" type="ORF">IAB77_09815</name>
</gene>
<dbReference type="InterPro" id="IPR054698">
    <property type="entry name" value="rSAM_Se_TrsS"/>
</dbReference>
<dbReference type="InterPro" id="IPR034474">
    <property type="entry name" value="Methyltransferase_Class_D"/>
</dbReference>
<dbReference type="AlphaFoldDB" id="A0A9D1CTC3"/>
<keyword evidence="2" id="KW-0479">Metal-binding</keyword>
<evidence type="ECO:0000259" key="5">
    <source>
        <dbReference type="PROSITE" id="PS51918"/>
    </source>
</evidence>
<dbReference type="NCBIfam" id="NF045646">
    <property type="entry name" value="rSAM_Se_TrsS"/>
    <property type="match status" value="1"/>
</dbReference>
<dbReference type="SFLD" id="SFLDG01100">
    <property type="entry name" value="methyltransferase_(Class_D)"/>
    <property type="match status" value="1"/>
</dbReference>
<proteinExistence type="predicted"/>
<dbReference type="GO" id="GO:0051536">
    <property type="term" value="F:iron-sulfur cluster binding"/>
    <property type="evidence" value="ECO:0007669"/>
    <property type="project" value="UniProtKB-KW"/>
</dbReference>
<evidence type="ECO:0000313" key="7">
    <source>
        <dbReference type="Proteomes" id="UP000824262"/>
    </source>
</evidence>
<sequence length="434" mass="47548">MRVFSATESVCPVCLRVIPAERGVGDDGYIHMRKTCPEHGSFDVLLWEGGIVDYLKWDTAGEGGNRPPVTVPAAAGCPNSCGLCENHESAGCCALLELTDRCNLHCPVCFASAGDGQGRDLTHGEIARLYDMLLERGGPFNIQLSGGEPTVRDDLPEIVALGRERGFTYFQLNTNGLRLAEEEGYAEKLLRGSVSCAFLQFDGLDDGVYRALRGRELLDIKLRAVENCARAGLPVVLVPTVAPGVNDSMLGDILRFALERLPAVRGVHIQPISYFGRCSLPEPERRLTIPRVLAEIERQTGGAMRAEDFAGGGAESAYCSFHASYRRARDGSIKALPRRRGGCCVKSAEARDFVAGHWGAHEEPDTEPDGFDKFLAEARDNTFTVSGMLFQDAMNLDLERLRRCYICEADLERGMVPFCAYNLTDSAGRALYRR</sequence>
<reference evidence="6" key="1">
    <citation type="submission" date="2020-10" db="EMBL/GenBank/DDBJ databases">
        <authorList>
            <person name="Gilroy R."/>
        </authorList>
    </citation>
    <scope>NUCLEOTIDE SEQUENCE</scope>
    <source>
        <strain evidence="6">ChiBcolR7-354</strain>
    </source>
</reference>
<dbReference type="SFLD" id="SFLDG01067">
    <property type="entry name" value="SPASM/twitch_domain_containing"/>
    <property type="match status" value="1"/>
</dbReference>
<dbReference type="Pfam" id="PF04055">
    <property type="entry name" value="Radical_SAM"/>
    <property type="match status" value="1"/>
</dbReference>
<dbReference type="SFLD" id="SFLDS00029">
    <property type="entry name" value="Radical_SAM"/>
    <property type="match status" value="1"/>
</dbReference>
<dbReference type="GO" id="GO:0046872">
    <property type="term" value="F:metal ion binding"/>
    <property type="evidence" value="ECO:0007669"/>
    <property type="project" value="UniProtKB-KW"/>
</dbReference>
<keyword evidence="1" id="KW-0949">S-adenosyl-L-methionine</keyword>
<accession>A0A9D1CTC3</accession>
<evidence type="ECO:0000313" key="6">
    <source>
        <dbReference type="EMBL" id="HIQ79536.1"/>
    </source>
</evidence>
<dbReference type="PANTHER" id="PTHR43306">
    <property type="entry name" value="7,8-DIHYDRO-6-HYDROXYMETHYLPTERIN DIMETHYLTRANSFERASE"/>
    <property type="match status" value="1"/>
</dbReference>
<reference evidence="6" key="2">
    <citation type="journal article" date="2021" name="PeerJ">
        <title>Extensive microbial diversity within the chicken gut microbiome revealed by metagenomics and culture.</title>
        <authorList>
            <person name="Gilroy R."/>
            <person name="Ravi A."/>
            <person name="Getino M."/>
            <person name="Pursley I."/>
            <person name="Horton D.L."/>
            <person name="Alikhan N.F."/>
            <person name="Baker D."/>
            <person name="Gharbi K."/>
            <person name="Hall N."/>
            <person name="Watson M."/>
            <person name="Adriaenssens E.M."/>
            <person name="Foster-Nyarko E."/>
            <person name="Jarju S."/>
            <person name="Secka A."/>
            <person name="Antonio M."/>
            <person name="Oren A."/>
            <person name="Chaudhuri R.R."/>
            <person name="La Ragione R."/>
            <person name="Hildebrand F."/>
            <person name="Pallen M.J."/>
        </authorList>
    </citation>
    <scope>NUCLEOTIDE SEQUENCE</scope>
    <source>
        <strain evidence="6">ChiBcolR7-354</strain>
    </source>
</reference>
<keyword evidence="4" id="KW-0411">Iron-sulfur</keyword>
<organism evidence="6 7">
    <name type="scientific">Candidatus Scatomorpha intestinavium</name>
    <dbReference type="NCBI Taxonomy" id="2840922"/>
    <lineage>
        <taxon>Bacteria</taxon>
        <taxon>Bacillati</taxon>
        <taxon>Bacillota</taxon>
        <taxon>Clostridia</taxon>
        <taxon>Eubacteriales</taxon>
        <taxon>Candidatus Scatomorpha</taxon>
    </lineage>
</organism>
<dbReference type="InterPro" id="IPR056488">
    <property type="entry name" value="Zn_ribbon_HMPTM"/>
</dbReference>
<evidence type="ECO:0000256" key="1">
    <source>
        <dbReference type="ARBA" id="ARBA00022691"/>
    </source>
</evidence>
<dbReference type="Gene3D" id="3.20.20.70">
    <property type="entry name" value="Aldolase class I"/>
    <property type="match status" value="1"/>
</dbReference>
<dbReference type="InterPro" id="IPR013785">
    <property type="entry name" value="Aldolase_TIM"/>
</dbReference>
<dbReference type="SUPFAM" id="SSF102114">
    <property type="entry name" value="Radical SAM enzymes"/>
    <property type="match status" value="1"/>
</dbReference>
<dbReference type="CDD" id="cd01335">
    <property type="entry name" value="Radical_SAM"/>
    <property type="match status" value="1"/>
</dbReference>
<dbReference type="Pfam" id="PF23545">
    <property type="entry name" value="Zn_ribbon_HMPTM"/>
    <property type="match status" value="1"/>
</dbReference>